<accession>A0A3M0GFJ3</accession>
<keyword evidence="3" id="KW-1185">Reference proteome</keyword>
<name>A0A3M0GFJ3_9FLAO</name>
<keyword evidence="1" id="KW-1277">Toxin-antitoxin system</keyword>
<dbReference type="Proteomes" id="UP000281985">
    <property type="component" value="Unassembled WGS sequence"/>
</dbReference>
<sequence>MELEIYWTAFAENELYKIFKYYLDEAGYRVAKNLVDGIYNEPFKLINHPEIGQEEDLLKHRPVEFRYLLYKKNYKIIYSTNHQVSRIEIYDVFDVRQYPLKITRTK</sequence>
<comment type="caution">
    <text evidence="2">The sequence shown here is derived from an EMBL/GenBank/DDBJ whole genome shotgun (WGS) entry which is preliminary data.</text>
</comment>
<dbReference type="AlphaFoldDB" id="A0A3M0GFJ3"/>
<organism evidence="2 3">
    <name type="scientific">Dokdonia sinensis</name>
    <dbReference type="NCBI Taxonomy" id="2479847"/>
    <lineage>
        <taxon>Bacteria</taxon>
        <taxon>Pseudomonadati</taxon>
        <taxon>Bacteroidota</taxon>
        <taxon>Flavobacteriia</taxon>
        <taxon>Flavobacteriales</taxon>
        <taxon>Flavobacteriaceae</taxon>
        <taxon>Dokdonia</taxon>
    </lineage>
</organism>
<dbReference type="InterPro" id="IPR007712">
    <property type="entry name" value="RelE/ParE_toxin"/>
</dbReference>
<protein>
    <submittedName>
        <fullName evidence="2">Type II toxin-antitoxin system RelE/ParE family toxin</fullName>
    </submittedName>
</protein>
<dbReference type="RefSeq" id="WP_121916303.1">
    <property type="nucleotide sequence ID" value="NZ_REFV01000002.1"/>
</dbReference>
<evidence type="ECO:0000313" key="3">
    <source>
        <dbReference type="Proteomes" id="UP000281985"/>
    </source>
</evidence>
<dbReference type="InterPro" id="IPR035093">
    <property type="entry name" value="RelE/ParE_toxin_dom_sf"/>
</dbReference>
<evidence type="ECO:0000313" key="2">
    <source>
        <dbReference type="EMBL" id="RMB63500.1"/>
    </source>
</evidence>
<gene>
    <name evidence="2" type="ORF">EAX61_03690</name>
</gene>
<proteinExistence type="predicted"/>
<dbReference type="Gene3D" id="3.30.2310.20">
    <property type="entry name" value="RelE-like"/>
    <property type="match status" value="1"/>
</dbReference>
<dbReference type="OrthoDB" id="1031021at2"/>
<reference evidence="2 3" key="1">
    <citation type="submission" date="2018-10" db="EMBL/GenBank/DDBJ databases">
        <title>Dokdonia luteus sp. nov., isolated from sea water.</title>
        <authorList>
            <person name="Zhou L.Y."/>
            <person name="Du Z.J."/>
        </authorList>
    </citation>
    <scope>NUCLEOTIDE SEQUENCE [LARGE SCALE GENOMIC DNA]</scope>
    <source>
        <strain evidence="2 3">SH27</strain>
    </source>
</reference>
<dbReference type="EMBL" id="REFV01000002">
    <property type="protein sequence ID" value="RMB63500.1"/>
    <property type="molecule type" value="Genomic_DNA"/>
</dbReference>
<evidence type="ECO:0000256" key="1">
    <source>
        <dbReference type="ARBA" id="ARBA00022649"/>
    </source>
</evidence>
<dbReference type="Pfam" id="PF05016">
    <property type="entry name" value="ParE_toxin"/>
    <property type="match status" value="1"/>
</dbReference>